<comment type="caution">
    <text evidence="8">The sequence shown here is derived from an EMBL/GenBank/DDBJ whole genome shotgun (WGS) entry which is preliminary data.</text>
</comment>
<comment type="pathway">
    <text evidence="6">Pyrimidine metabolism; UMP biosynthesis via de novo pathway; (S)-dihydroorotate from bicarbonate: step 3/3.</text>
</comment>
<dbReference type="NCBIfam" id="NF006836">
    <property type="entry name" value="PRK09357.1-1"/>
    <property type="match status" value="1"/>
</dbReference>
<comment type="function">
    <text evidence="1 6">Catalyzes the reversible cyclization of carbamoyl aspartate to dihydroorotate.</text>
</comment>
<dbReference type="PROSITE" id="PS00483">
    <property type="entry name" value="DIHYDROOROTASE_2"/>
    <property type="match status" value="1"/>
</dbReference>
<keyword evidence="3 6" id="KW-0479">Metal-binding</keyword>
<dbReference type="InterPro" id="IPR032466">
    <property type="entry name" value="Metal_Hydrolase"/>
</dbReference>
<dbReference type="PANTHER" id="PTHR43668">
    <property type="entry name" value="ALLANTOINASE"/>
    <property type="match status" value="1"/>
</dbReference>
<feature type="binding site" evidence="6">
    <location>
        <position position="177"/>
    </location>
    <ligand>
        <name>Zn(2+)</name>
        <dbReference type="ChEBI" id="CHEBI:29105"/>
        <label>2</label>
    </ligand>
</feature>
<reference evidence="8 9" key="1">
    <citation type="submission" date="2024-10" db="EMBL/GenBank/DDBJ databases">
        <authorList>
            <person name="Cho J.-C."/>
        </authorList>
    </citation>
    <scope>NUCLEOTIDE SEQUENCE [LARGE SCALE GENOMIC DNA]</scope>
    <source>
        <strain evidence="8 9">KCTC29696</strain>
    </source>
</reference>
<dbReference type="Gene3D" id="2.30.40.10">
    <property type="entry name" value="Urease, subunit C, domain 1"/>
    <property type="match status" value="1"/>
</dbReference>
<dbReference type="Gene3D" id="3.20.20.140">
    <property type="entry name" value="Metal-dependent hydrolases"/>
    <property type="match status" value="1"/>
</dbReference>
<proteinExistence type="inferred from homology"/>
<organism evidence="8 9">
    <name type="scientific">Streptomyces chitinivorans</name>
    <dbReference type="NCBI Taxonomy" id="1257027"/>
    <lineage>
        <taxon>Bacteria</taxon>
        <taxon>Bacillati</taxon>
        <taxon>Actinomycetota</taxon>
        <taxon>Actinomycetes</taxon>
        <taxon>Kitasatosporales</taxon>
        <taxon>Streptomycetaceae</taxon>
        <taxon>Streptomyces</taxon>
    </lineage>
</organism>
<sequence>MSKTLIRGAKVLGGRALDVLIDGGTVAAVGTGLDADGARVVEADGQILLPGLVDLHTHLREPGREDSETVLTGTRAAASGGYTAVHAMANTFPVADTAGVVEQVWRLGRESGYCDVQPVGAVTVGLEGKQLAELGAMHESAASVRVFSDDGKCVDDAVIMRRALEYVKAFDGVIAQHAQEPRLTEGAQMNEGAVSAELGLGGWPAVAEESIIARDVLLAAHVGSRVHICHLSTAGSVEIVRWAKSKGWNVTAEVTPHHLLLTDELVRSYDPVYKVNPPLRTEADVRALREALADGTIDCVATDHAPHPHEDKDCEWGAAAMGMVGLETALSVVQHTMVETGLLDWAGVADRMSFRPAAIGRLAGQGRPVSAGEPANLVLVDPAYRGTVDSARFASRSRNTPYQGRELPGRVTHTFLRGRATVMDGKLV</sequence>
<evidence type="ECO:0000313" key="9">
    <source>
        <dbReference type="Proteomes" id="UP001607069"/>
    </source>
</evidence>
<dbReference type="EMBL" id="JBIHMK010000108">
    <property type="protein sequence ID" value="MFH0250985.1"/>
    <property type="molecule type" value="Genomic_DNA"/>
</dbReference>
<dbReference type="InterPro" id="IPR004722">
    <property type="entry name" value="DHOase"/>
</dbReference>
<keyword evidence="5 6" id="KW-0665">Pyrimidine biosynthesis</keyword>
<dbReference type="HAMAP" id="MF_00220_B">
    <property type="entry name" value="PyrC_classI_B"/>
    <property type="match status" value="1"/>
</dbReference>
<feature type="binding site" evidence="6">
    <location>
        <position position="58"/>
    </location>
    <ligand>
        <name>Zn(2+)</name>
        <dbReference type="ChEBI" id="CHEBI:29105"/>
        <label>1</label>
    </ligand>
</feature>
<dbReference type="GO" id="GO:0004151">
    <property type="term" value="F:dihydroorotase activity"/>
    <property type="evidence" value="ECO:0007669"/>
    <property type="project" value="UniProtKB-EC"/>
</dbReference>
<evidence type="ECO:0000256" key="1">
    <source>
        <dbReference type="ARBA" id="ARBA00002368"/>
    </source>
</evidence>
<name>A0ABW7HYN6_9ACTN</name>
<dbReference type="EC" id="3.5.2.3" evidence="6"/>
<feature type="domain" description="Dihydroorotase catalytic" evidence="7">
    <location>
        <begin position="45"/>
        <end position="233"/>
    </location>
</feature>
<dbReference type="SUPFAM" id="SSF51338">
    <property type="entry name" value="Composite domain of metallo-dependent hydrolases"/>
    <property type="match status" value="1"/>
</dbReference>
<dbReference type="InterPro" id="IPR050138">
    <property type="entry name" value="DHOase/Allantoinase_Hydrolase"/>
</dbReference>
<dbReference type="CDD" id="cd01317">
    <property type="entry name" value="DHOase_IIa"/>
    <property type="match status" value="1"/>
</dbReference>
<dbReference type="Pfam" id="PF12890">
    <property type="entry name" value="DHOase"/>
    <property type="match status" value="1"/>
</dbReference>
<dbReference type="NCBIfam" id="TIGR00857">
    <property type="entry name" value="pyrC_multi"/>
    <property type="match status" value="1"/>
</dbReference>
<evidence type="ECO:0000256" key="6">
    <source>
        <dbReference type="HAMAP-Rule" id="MF_00220"/>
    </source>
</evidence>
<dbReference type="SUPFAM" id="SSF51556">
    <property type="entry name" value="Metallo-dependent hydrolases"/>
    <property type="match status" value="1"/>
</dbReference>
<keyword evidence="6" id="KW-0862">Zinc</keyword>
<feature type="active site" evidence="6">
    <location>
        <position position="303"/>
    </location>
</feature>
<dbReference type="InterPro" id="IPR024403">
    <property type="entry name" value="DHOase_cat"/>
</dbReference>
<evidence type="ECO:0000256" key="4">
    <source>
        <dbReference type="ARBA" id="ARBA00022801"/>
    </source>
</evidence>
<keyword evidence="4 6" id="KW-0378">Hydrolase</keyword>
<feature type="binding site" evidence="6">
    <location>
        <position position="150"/>
    </location>
    <ligand>
        <name>Zn(2+)</name>
        <dbReference type="ChEBI" id="CHEBI:29105"/>
        <label>1</label>
    </ligand>
</feature>
<keyword evidence="9" id="KW-1185">Reference proteome</keyword>
<comment type="caution">
    <text evidence="6">Lacks conserved residue(s) required for the propagation of feature annotation.</text>
</comment>
<feature type="binding site" evidence="6">
    <location>
        <begin position="58"/>
        <end position="60"/>
    </location>
    <ligand>
        <name>substrate</name>
    </ligand>
</feature>
<dbReference type="Proteomes" id="UP001607069">
    <property type="component" value="Unassembled WGS sequence"/>
</dbReference>
<evidence type="ECO:0000256" key="3">
    <source>
        <dbReference type="ARBA" id="ARBA00022723"/>
    </source>
</evidence>
<evidence type="ECO:0000256" key="2">
    <source>
        <dbReference type="ARBA" id="ARBA00010286"/>
    </source>
</evidence>
<feature type="binding site" evidence="6">
    <location>
        <position position="56"/>
    </location>
    <ligand>
        <name>Zn(2+)</name>
        <dbReference type="ChEBI" id="CHEBI:29105"/>
        <label>1</label>
    </ligand>
</feature>
<comment type="catalytic activity">
    <reaction evidence="6">
        <text>(S)-dihydroorotate + H2O = N-carbamoyl-L-aspartate + H(+)</text>
        <dbReference type="Rhea" id="RHEA:24296"/>
        <dbReference type="ChEBI" id="CHEBI:15377"/>
        <dbReference type="ChEBI" id="CHEBI:15378"/>
        <dbReference type="ChEBI" id="CHEBI:30864"/>
        <dbReference type="ChEBI" id="CHEBI:32814"/>
        <dbReference type="EC" id="3.5.2.3"/>
    </reaction>
</comment>
<comment type="similarity">
    <text evidence="2 6">Belongs to the metallo-dependent hydrolases superfamily. DHOase family. Class I DHOase subfamily.</text>
</comment>
<protein>
    <recommendedName>
        <fullName evidence="6">Dihydroorotase</fullName>
        <shortName evidence="6">DHOase</shortName>
        <ecNumber evidence="6">3.5.2.3</ecNumber>
    </recommendedName>
</protein>
<feature type="binding site" evidence="6">
    <location>
        <position position="90"/>
    </location>
    <ligand>
        <name>substrate</name>
    </ligand>
</feature>
<accession>A0ABW7HYN6</accession>
<dbReference type="InterPro" id="IPR002195">
    <property type="entry name" value="Dihydroorotase_CS"/>
</dbReference>
<feature type="binding site" evidence="6">
    <location>
        <position position="307"/>
    </location>
    <ligand>
        <name>substrate</name>
    </ligand>
</feature>
<feature type="binding site" evidence="6">
    <location>
        <position position="276"/>
    </location>
    <ligand>
        <name>substrate</name>
    </ligand>
</feature>
<evidence type="ECO:0000313" key="8">
    <source>
        <dbReference type="EMBL" id="MFH0250985.1"/>
    </source>
</evidence>
<feature type="binding site" evidence="6">
    <location>
        <position position="230"/>
    </location>
    <ligand>
        <name>Zn(2+)</name>
        <dbReference type="ChEBI" id="CHEBI:29105"/>
        <label>2</label>
    </ligand>
</feature>
<gene>
    <name evidence="6" type="primary">pyrC</name>
    <name evidence="8" type="ORF">ACG5V6_22560</name>
</gene>
<feature type="binding site" evidence="6">
    <location>
        <position position="303"/>
    </location>
    <ligand>
        <name>Zn(2+)</name>
        <dbReference type="ChEBI" id="CHEBI:29105"/>
        <label>1</label>
    </ligand>
</feature>
<feature type="binding site" evidence="6">
    <location>
        <position position="150"/>
    </location>
    <ligand>
        <name>Zn(2+)</name>
        <dbReference type="ChEBI" id="CHEBI:29105"/>
        <label>2</label>
    </ligand>
</feature>
<comment type="cofactor">
    <cofactor evidence="6">
        <name>Zn(2+)</name>
        <dbReference type="ChEBI" id="CHEBI:29105"/>
    </cofactor>
    <text evidence="6">Binds 2 Zn(2+) ions per subunit.</text>
</comment>
<evidence type="ECO:0000259" key="7">
    <source>
        <dbReference type="Pfam" id="PF12890"/>
    </source>
</evidence>
<evidence type="ECO:0000256" key="5">
    <source>
        <dbReference type="ARBA" id="ARBA00022975"/>
    </source>
</evidence>
<dbReference type="RefSeq" id="WP_279949514.1">
    <property type="nucleotide sequence ID" value="NZ_BAABEN010000009.1"/>
</dbReference>
<dbReference type="InterPro" id="IPR011059">
    <property type="entry name" value="Metal-dep_hydrolase_composite"/>
</dbReference>
<dbReference type="PANTHER" id="PTHR43668:SF2">
    <property type="entry name" value="ALLANTOINASE"/>
    <property type="match status" value="1"/>
</dbReference>